<dbReference type="OrthoDB" id="5428890at2759"/>
<dbReference type="AlphaFoldDB" id="A0A1D9QJ67"/>
<proteinExistence type="predicted"/>
<evidence type="ECO:0000313" key="2">
    <source>
        <dbReference type="EMBL" id="APA14976.1"/>
    </source>
</evidence>
<keyword evidence="1" id="KW-1133">Transmembrane helix</keyword>
<evidence type="ECO:0000256" key="1">
    <source>
        <dbReference type="SAM" id="Phobius"/>
    </source>
</evidence>
<keyword evidence="1" id="KW-0812">Transmembrane</keyword>
<sequence length="280" mass="32742">MHRDIIDIANYIKTSTSRKNIAQILHLKLPAPLPSNHEELVDASIGLTIRLLLMMNFGSLQYGFTGRTKLSWTKESLGKNMDEYLGAFRSSSCGQERVRLEKEFNACNLERIAGLQIEWTMNLADHLQLTDEENKVSIFCYASFLECQLKSTIFPKGFIAETLRTIRLLIPQTEKQTKQWFEKKCLSAPHLDQKVLKCGRLRAENRRIEDFEFWREQLVILKQYSDEAEPNTISQWWCDRRKRVQWYTFWVAMLVLSLTIFFGLIECVKGALQVYKAFNN</sequence>
<keyword evidence="1" id="KW-0472">Membrane</keyword>
<organism evidence="2 3">
    <name type="scientific">Sclerotinia sclerotiorum (strain ATCC 18683 / 1980 / Ss-1)</name>
    <name type="common">White mold</name>
    <name type="synonym">Whetzelinia sclerotiorum</name>
    <dbReference type="NCBI Taxonomy" id="665079"/>
    <lineage>
        <taxon>Eukaryota</taxon>
        <taxon>Fungi</taxon>
        <taxon>Dikarya</taxon>
        <taxon>Ascomycota</taxon>
        <taxon>Pezizomycotina</taxon>
        <taxon>Leotiomycetes</taxon>
        <taxon>Helotiales</taxon>
        <taxon>Sclerotiniaceae</taxon>
        <taxon>Sclerotinia</taxon>
    </lineage>
</organism>
<dbReference type="EMBL" id="CP017827">
    <property type="protein sequence ID" value="APA14976.1"/>
    <property type="molecule type" value="Genomic_DNA"/>
</dbReference>
<name>A0A1D9QJ67_SCLS1</name>
<dbReference type="Proteomes" id="UP000177798">
    <property type="component" value="Chromosome 14"/>
</dbReference>
<feature type="transmembrane region" description="Helical" evidence="1">
    <location>
        <begin position="246"/>
        <end position="265"/>
    </location>
</feature>
<reference evidence="3" key="1">
    <citation type="journal article" date="2017" name="Genome Biol. Evol.">
        <title>The complete genome sequence of the phytopathogenic fungus Sclerotinia sclerotiorum reveals insights into the genome architecture of broad host range pathogens.</title>
        <authorList>
            <person name="Derbyshire M."/>
            <person name="Denton-Giles M."/>
            <person name="Hegedus D."/>
            <person name="Seifbarghy S."/>
            <person name="Rollins J."/>
            <person name="van Kan J."/>
            <person name="Seidl M.F."/>
            <person name="Faino L."/>
            <person name="Mbengue M."/>
            <person name="Navaud O."/>
            <person name="Raffaele S."/>
            <person name="Hammond-Kosack K."/>
            <person name="Heard S."/>
            <person name="Oliver R."/>
        </authorList>
    </citation>
    <scope>NUCLEOTIDE SEQUENCE [LARGE SCALE GENOMIC DNA]</scope>
    <source>
        <strain evidence="3">ATCC 18683 / 1980 / Ss-1</strain>
    </source>
</reference>
<gene>
    <name evidence="2" type="ORF">sscle_14g097460</name>
</gene>
<dbReference type="VEuPathDB" id="FungiDB:sscle_14g097460"/>
<accession>A0A1D9QJ67</accession>
<evidence type="ECO:0000313" key="3">
    <source>
        <dbReference type="Proteomes" id="UP000177798"/>
    </source>
</evidence>
<protein>
    <submittedName>
        <fullName evidence="2">Uncharacterized protein</fullName>
    </submittedName>
</protein>